<evidence type="ECO:0000256" key="3">
    <source>
        <dbReference type="ARBA" id="ARBA00022989"/>
    </source>
</evidence>
<keyword evidence="2 7" id="KW-0812">Transmembrane</keyword>
<dbReference type="eggNOG" id="KOG0715">
    <property type="taxonomic scope" value="Eukaryota"/>
</dbReference>
<evidence type="ECO:0000256" key="5">
    <source>
        <dbReference type="ARBA" id="ARBA00023186"/>
    </source>
</evidence>
<dbReference type="PROSITE" id="PS50076">
    <property type="entry name" value="DNAJ_2"/>
    <property type="match status" value="1"/>
</dbReference>
<dbReference type="OrthoDB" id="445556at2759"/>
<evidence type="ECO:0000256" key="4">
    <source>
        <dbReference type="ARBA" id="ARBA00023136"/>
    </source>
</evidence>
<dbReference type="Pfam" id="PF00226">
    <property type="entry name" value="DnaJ"/>
    <property type="match status" value="1"/>
</dbReference>
<dbReference type="KEGG" id="mnt:21408154"/>
<feature type="compositionally biased region" description="Low complexity" evidence="6">
    <location>
        <begin position="75"/>
        <end position="85"/>
    </location>
</feature>
<dbReference type="Proteomes" id="UP000030645">
    <property type="component" value="Unassembled WGS sequence"/>
</dbReference>
<feature type="transmembrane region" description="Helical" evidence="7">
    <location>
        <begin position="225"/>
        <end position="246"/>
    </location>
</feature>
<name>W9RNY0_9ROSA</name>
<sequence>MAAAQALHSLVVGGRINSVRRPRPPTPPPTRTWHVNVRFLVRAVSGEGPRKRERSPPGVDTRIHWDNEDEGWVGGSSSSSTSTSGQAHDDQKNLLGEKFADLLNQSADSHYQFLGVSVEADLEEIKAAYRRLSKEYHPDTTSLPLKAASDKFLRLREVYDVLSNEESRRFYDWTLAQEAASRQAEKMRVKLEDPYEQDLRNYEPVPEVVDRLGGRNMDLSDQAMTALTFDVFIVVFAICCIIYVIFFKEPYY</sequence>
<dbReference type="GO" id="GO:0016020">
    <property type="term" value="C:membrane"/>
    <property type="evidence" value="ECO:0007669"/>
    <property type="project" value="UniProtKB-SubCell"/>
</dbReference>
<evidence type="ECO:0000256" key="1">
    <source>
        <dbReference type="ARBA" id="ARBA00004167"/>
    </source>
</evidence>
<dbReference type="InterPro" id="IPR036869">
    <property type="entry name" value="J_dom_sf"/>
</dbReference>
<dbReference type="Gene3D" id="1.10.287.110">
    <property type="entry name" value="DnaJ domain"/>
    <property type="match status" value="1"/>
</dbReference>
<dbReference type="InterPro" id="IPR044618">
    <property type="entry name" value="NdhT-like"/>
</dbReference>
<feature type="region of interest" description="Disordered" evidence="6">
    <location>
        <begin position="45"/>
        <end position="90"/>
    </location>
</feature>
<dbReference type="PANTHER" id="PTHR45283:SF1">
    <property type="entry name" value="NAD(P)H-QUINONE OXIDOREDUCTASE SUBUNIT T, CHLOROPLASTIC"/>
    <property type="match status" value="1"/>
</dbReference>
<organism evidence="9 10">
    <name type="scientific">Morus notabilis</name>
    <dbReference type="NCBI Taxonomy" id="981085"/>
    <lineage>
        <taxon>Eukaryota</taxon>
        <taxon>Viridiplantae</taxon>
        <taxon>Streptophyta</taxon>
        <taxon>Embryophyta</taxon>
        <taxon>Tracheophyta</taxon>
        <taxon>Spermatophyta</taxon>
        <taxon>Magnoliopsida</taxon>
        <taxon>eudicotyledons</taxon>
        <taxon>Gunneridae</taxon>
        <taxon>Pentapetalae</taxon>
        <taxon>rosids</taxon>
        <taxon>fabids</taxon>
        <taxon>Rosales</taxon>
        <taxon>Moraceae</taxon>
        <taxon>Moreae</taxon>
        <taxon>Morus</taxon>
    </lineage>
</organism>
<dbReference type="PRINTS" id="PR00625">
    <property type="entry name" value="JDOMAIN"/>
</dbReference>
<reference evidence="10" key="1">
    <citation type="submission" date="2013-01" db="EMBL/GenBank/DDBJ databases">
        <title>Draft Genome Sequence of a Mulberry Tree, Morus notabilis C.K. Schneid.</title>
        <authorList>
            <person name="He N."/>
            <person name="Zhao S."/>
        </authorList>
    </citation>
    <scope>NUCLEOTIDE SEQUENCE</scope>
</reference>
<feature type="domain" description="J" evidence="8">
    <location>
        <begin position="109"/>
        <end position="175"/>
    </location>
</feature>
<dbReference type="CDD" id="cd06257">
    <property type="entry name" value="DnaJ"/>
    <property type="match status" value="1"/>
</dbReference>
<keyword evidence="10" id="KW-1185">Reference proteome</keyword>
<dbReference type="STRING" id="981085.W9RNY0"/>
<keyword evidence="3 7" id="KW-1133">Transmembrane helix</keyword>
<dbReference type="EMBL" id="KE345322">
    <property type="protein sequence ID" value="EXC01085.1"/>
    <property type="molecule type" value="Genomic_DNA"/>
</dbReference>
<dbReference type="AlphaFoldDB" id="W9RNY0"/>
<evidence type="ECO:0000256" key="7">
    <source>
        <dbReference type="SAM" id="Phobius"/>
    </source>
</evidence>
<evidence type="ECO:0000313" key="10">
    <source>
        <dbReference type="Proteomes" id="UP000030645"/>
    </source>
</evidence>
<protein>
    <submittedName>
        <fullName evidence="9">Chaperone protein DnaJ</fullName>
    </submittedName>
</protein>
<evidence type="ECO:0000313" key="9">
    <source>
        <dbReference type="EMBL" id="EXC01085.1"/>
    </source>
</evidence>
<comment type="subcellular location">
    <subcellularLocation>
        <location evidence="1">Membrane</location>
        <topology evidence="1">Single-pass membrane protein</topology>
    </subcellularLocation>
</comment>
<dbReference type="InterPro" id="IPR001623">
    <property type="entry name" value="DnaJ_domain"/>
</dbReference>
<proteinExistence type="predicted"/>
<dbReference type="SMART" id="SM00271">
    <property type="entry name" value="DnaJ"/>
    <property type="match status" value="1"/>
</dbReference>
<accession>W9RNY0</accession>
<evidence type="ECO:0000259" key="8">
    <source>
        <dbReference type="PROSITE" id="PS50076"/>
    </source>
</evidence>
<gene>
    <name evidence="9" type="ORF">L484_025453</name>
</gene>
<evidence type="ECO:0000256" key="6">
    <source>
        <dbReference type="SAM" id="MobiDB-lite"/>
    </source>
</evidence>
<keyword evidence="4 7" id="KW-0472">Membrane</keyword>
<keyword evidence="5" id="KW-0143">Chaperone</keyword>
<dbReference type="SUPFAM" id="SSF46565">
    <property type="entry name" value="Chaperone J-domain"/>
    <property type="match status" value="1"/>
</dbReference>
<dbReference type="FunFam" id="1.10.287.110:FF:000087">
    <property type="entry name" value="DnaJ homolog subfamily C member 4"/>
    <property type="match status" value="1"/>
</dbReference>
<evidence type="ECO:0000256" key="2">
    <source>
        <dbReference type="ARBA" id="ARBA00022692"/>
    </source>
</evidence>
<dbReference type="PANTHER" id="PTHR45283">
    <property type="entry name" value="NAD(P)H-QUINONE OXIDOREDUCTASE SUBUNIT T, CHLOROPLASTIC"/>
    <property type="match status" value="1"/>
</dbReference>